<keyword evidence="1" id="KW-0732">Signal</keyword>
<dbReference type="Proteomes" id="UP001519272">
    <property type="component" value="Unassembled WGS sequence"/>
</dbReference>
<name>A0ABS4FR33_9BACL</name>
<dbReference type="EMBL" id="JAGGKG010000006">
    <property type="protein sequence ID" value="MBP1905037.1"/>
    <property type="molecule type" value="Genomic_DNA"/>
</dbReference>
<evidence type="ECO:0000256" key="1">
    <source>
        <dbReference type="SAM" id="SignalP"/>
    </source>
</evidence>
<protein>
    <recommendedName>
        <fullName evidence="4">Peptidase C39-like domain-containing protein</fullName>
    </recommendedName>
</protein>
<evidence type="ECO:0000313" key="2">
    <source>
        <dbReference type="EMBL" id="MBP1905037.1"/>
    </source>
</evidence>
<gene>
    <name evidence="2" type="ORF">J2Z32_001662</name>
</gene>
<proteinExistence type="predicted"/>
<reference evidence="2 3" key="1">
    <citation type="submission" date="2021-03" db="EMBL/GenBank/DDBJ databases">
        <title>Genomic Encyclopedia of Type Strains, Phase IV (KMG-IV): sequencing the most valuable type-strain genomes for metagenomic binning, comparative biology and taxonomic classification.</title>
        <authorList>
            <person name="Goeker M."/>
        </authorList>
    </citation>
    <scope>NUCLEOTIDE SEQUENCE [LARGE SCALE GENOMIC DNA]</scope>
    <source>
        <strain evidence="2 3">DSM 14349</strain>
    </source>
</reference>
<comment type="caution">
    <text evidence="2">The sequence shown here is derived from an EMBL/GenBank/DDBJ whole genome shotgun (WGS) entry which is preliminary data.</text>
</comment>
<accession>A0ABS4FR33</accession>
<sequence>MTKKIVTLLLGFIMLTNLIHTTTYAAPSPDPWVQNKSMWCWASAVKMVALNYHPFMLPADYKPYNQQNGIRIQYSAYNETTKKYTVDPVQEYIVHTFATKEIQQSGHDNVGGNGKNKMTALSALTGAEVKSFGDWQRNLFKSSSTRQKYIDDQLANNKWVIADAFSLSRKAHSYVITNKNPDNSYTMYDPWSGKYLTKSANEWFEHGFKAEALNNETAIVTMVIYFES</sequence>
<organism evidence="2 3">
    <name type="scientific">Paenibacillus turicensis</name>
    <dbReference type="NCBI Taxonomy" id="160487"/>
    <lineage>
        <taxon>Bacteria</taxon>
        <taxon>Bacillati</taxon>
        <taxon>Bacillota</taxon>
        <taxon>Bacilli</taxon>
        <taxon>Bacillales</taxon>
        <taxon>Paenibacillaceae</taxon>
        <taxon>Paenibacillus</taxon>
    </lineage>
</organism>
<evidence type="ECO:0008006" key="4">
    <source>
        <dbReference type="Google" id="ProtNLM"/>
    </source>
</evidence>
<feature type="signal peptide" evidence="1">
    <location>
        <begin position="1"/>
        <end position="25"/>
    </location>
</feature>
<evidence type="ECO:0000313" key="3">
    <source>
        <dbReference type="Proteomes" id="UP001519272"/>
    </source>
</evidence>
<dbReference type="RefSeq" id="WP_210088677.1">
    <property type="nucleotide sequence ID" value="NZ_JAGGKG010000006.1"/>
</dbReference>
<feature type="chain" id="PRO_5045717510" description="Peptidase C39-like domain-containing protein" evidence="1">
    <location>
        <begin position="26"/>
        <end position="228"/>
    </location>
</feature>
<keyword evidence="3" id="KW-1185">Reference proteome</keyword>